<evidence type="ECO:0000313" key="2">
    <source>
        <dbReference type="Proteomes" id="UP001345691"/>
    </source>
</evidence>
<dbReference type="EMBL" id="JAVRRF010000002">
    <property type="protein sequence ID" value="KAK5067798.1"/>
    <property type="molecule type" value="Genomic_DNA"/>
</dbReference>
<reference evidence="1 2" key="1">
    <citation type="submission" date="2023-08" db="EMBL/GenBank/DDBJ databases">
        <title>Black Yeasts Isolated from many extreme environments.</title>
        <authorList>
            <person name="Coleine C."/>
            <person name="Stajich J.E."/>
            <person name="Selbmann L."/>
        </authorList>
    </citation>
    <scope>NUCLEOTIDE SEQUENCE [LARGE SCALE GENOMIC DNA]</scope>
    <source>
        <strain evidence="1 2">CCFEE 6328</strain>
    </source>
</reference>
<protein>
    <recommendedName>
        <fullName evidence="3">EthD domain-containing protein</fullName>
    </recommendedName>
</protein>
<evidence type="ECO:0000313" key="1">
    <source>
        <dbReference type="EMBL" id="KAK5067798.1"/>
    </source>
</evidence>
<accession>A0ABR0JPB3</accession>
<proteinExistence type="predicted"/>
<dbReference type="Proteomes" id="UP001345691">
    <property type="component" value="Unassembled WGS sequence"/>
</dbReference>
<gene>
    <name evidence="1" type="ORF">LTR69_001787</name>
</gene>
<keyword evidence="2" id="KW-1185">Reference proteome</keyword>
<organism evidence="1 2">
    <name type="scientific">Exophiala sideris</name>
    <dbReference type="NCBI Taxonomy" id="1016849"/>
    <lineage>
        <taxon>Eukaryota</taxon>
        <taxon>Fungi</taxon>
        <taxon>Dikarya</taxon>
        <taxon>Ascomycota</taxon>
        <taxon>Pezizomycotina</taxon>
        <taxon>Eurotiomycetes</taxon>
        <taxon>Chaetothyriomycetidae</taxon>
        <taxon>Chaetothyriales</taxon>
        <taxon>Herpotrichiellaceae</taxon>
        <taxon>Exophiala</taxon>
    </lineage>
</organism>
<sequence>MSYQGTLQKRVKAEPFSHPFQVYEDIIMSPPMDRLPTPQERLAYAEQHADLLRSLLMHPVMKYKANGGIGEPDRTQIPDSVFFVVDFEVRTYREYILPLLPPDAEKHSHALAVFQAADGNTDMLADDLFPRMSVGGFEEKWTDSISRGMMISMLITEPSAMSKFGTPFDFGAEVKAAARAFLEDS</sequence>
<name>A0ABR0JPB3_9EURO</name>
<evidence type="ECO:0008006" key="3">
    <source>
        <dbReference type="Google" id="ProtNLM"/>
    </source>
</evidence>
<comment type="caution">
    <text evidence="1">The sequence shown here is derived from an EMBL/GenBank/DDBJ whole genome shotgun (WGS) entry which is preliminary data.</text>
</comment>